<feature type="compositionally biased region" description="Basic and acidic residues" evidence="1">
    <location>
        <begin position="264"/>
        <end position="273"/>
    </location>
</feature>
<reference evidence="5 6" key="1">
    <citation type="journal article" date="2020" name="Microbiol. Resour. Announc.">
        <title>Draft Genome Sequence of a Cladosporium Species Isolated from the Mesophotic Ascidian Didemnum maculosum.</title>
        <authorList>
            <person name="Gioti A."/>
            <person name="Siaperas R."/>
            <person name="Nikolaivits E."/>
            <person name="Le Goff G."/>
            <person name="Ouazzani J."/>
            <person name="Kotoulas G."/>
            <person name="Topakas E."/>
        </authorList>
    </citation>
    <scope>NUCLEOTIDE SEQUENCE [LARGE SCALE GENOMIC DNA]</scope>
    <source>
        <strain evidence="5 6">TM138-S3</strain>
    </source>
</reference>
<name>A0AB34KWJ0_9PEZI</name>
<gene>
    <name evidence="5" type="ORF">WHR41_03586</name>
</gene>
<feature type="compositionally biased region" description="Low complexity" evidence="1">
    <location>
        <begin position="1272"/>
        <end position="1288"/>
    </location>
</feature>
<dbReference type="GeneID" id="96005030"/>
<dbReference type="RefSeq" id="XP_069230763.1">
    <property type="nucleotide sequence ID" value="XM_069372192.1"/>
</dbReference>
<organism evidence="5 6">
    <name type="scientific">Cladosporium halotolerans</name>
    <dbReference type="NCBI Taxonomy" id="1052096"/>
    <lineage>
        <taxon>Eukaryota</taxon>
        <taxon>Fungi</taxon>
        <taxon>Dikarya</taxon>
        <taxon>Ascomycota</taxon>
        <taxon>Pezizomycotina</taxon>
        <taxon>Dothideomycetes</taxon>
        <taxon>Dothideomycetidae</taxon>
        <taxon>Cladosporiales</taxon>
        <taxon>Cladosporiaceae</taxon>
        <taxon>Cladosporium</taxon>
    </lineage>
</organism>
<feature type="region of interest" description="Disordered" evidence="1">
    <location>
        <begin position="952"/>
        <end position="1238"/>
    </location>
</feature>
<feature type="compositionally biased region" description="Polar residues" evidence="1">
    <location>
        <begin position="1027"/>
        <end position="1041"/>
    </location>
</feature>
<evidence type="ECO:0000256" key="1">
    <source>
        <dbReference type="SAM" id="MobiDB-lite"/>
    </source>
</evidence>
<feature type="compositionally biased region" description="Basic and acidic residues" evidence="1">
    <location>
        <begin position="143"/>
        <end position="152"/>
    </location>
</feature>
<evidence type="ECO:0000259" key="2">
    <source>
        <dbReference type="Pfam" id="PF24340"/>
    </source>
</evidence>
<protein>
    <submittedName>
        <fullName evidence="5">Uncharacterized protein</fullName>
    </submittedName>
</protein>
<feature type="compositionally biased region" description="Basic and acidic residues" evidence="1">
    <location>
        <begin position="411"/>
        <end position="423"/>
    </location>
</feature>
<evidence type="ECO:0000313" key="5">
    <source>
        <dbReference type="EMBL" id="KAL1587658.1"/>
    </source>
</evidence>
<evidence type="ECO:0000259" key="3">
    <source>
        <dbReference type="Pfam" id="PF24344"/>
    </source>
</evidence>
<dbReference type="Pfam" id="PF24345">
    <property type="entry name" value="PH_24"/>
    <property type="match status" value="1"/>
</dbReference>
<feature type="domain" description="PH" evidence="4">
    <location>
        <begin position="1294"/>
        <end position="1431"/>
    </location>
</feature>
<accession>A0AB34KWJ0</accession>
<dbReference type="Pfam" id="PF24340">
    <property type="entry name" value="DH_2"/>
    <property type="match status" value="1"/>
</dbReference>
<feature type="compositionally biased region" description="Basic and acidic residues" evidence="1">
    <location>
        <begin position="162"/>
        <end position="174"/>
    </location>
</feature>
<feature type="compositionally biased region" description="Polar residues" evidence="1">
    <location>
        <begin position="1177"/>
        <end position="1187"/>
    </location>
</feature>
<feature type="compositionally biased region" description="Low complexity" evidence="1">
    <location>
        <begin position="1042"/>
        <end position="1056"/>
    </location>
</feature>
<feature type="compositionally biased region" description="Basic and acidic residues" evidence="1">
    <location>
        <begin position="59"/>
        <end position="71"/>
    </location>
</feature>
<proteinExistence type="predicted"/>
<evidence type="ECO:0000313" key="6">
    <source>
        <dbReference type="Proteomes" id="UP000803884"/>
    </source>
</evidence>
<feature type="compositionally biased region" description="Acidic residues" evidence="1">
    <location>
        <begin position="1072"/>
        <end position="1082"/>
    </location>
</feature>
<feature type="region of interest" description="Disordered" evidence="1">
    <location>
        <begin position="1"/>
        <end position="359"/>
    </location>
</feature>
<dbReference type="InterPro" id="IPR056222">
    <property type="entry name" value="PH_23"/>
</dbReference>
<dbReference type="EMBL" id="JAAQHG020000009">
    <property type="protein sequence ID" value="KAL1587658.1"/>
    <property type="molecule type" value="Genomic_DNA"/>
</dbReference>
<feature type="region of interest" description="Disordered" evidence="1">
    <location>
        <begin position="371"/>
        <end position="531"/>
    </location>
</feature>
<feature type="domain" description="PH" evidence="3">
    <location>
        <begin position="767"/>
        <end position="907"/>
    </location>
</feature>
<dbReference type="Pfam" id="PF24344">
    <property type="entry name" value="PH_23"/>
    <property type="match status" value="1"/>
</dbReference>
<feature type="compositionally biased region" description="Basic residues" evidence="1">
    <location>
        <begin position="976"/>
        <end position="985"/>
    </location>
</feature>
<feature type="compositionally biased region" description="Basic and acidic residues" evidence="1">
    <location>
        <begin position="119"/>
        <end position="129"/>
    </location>
</feature>
<feature type="compositionally biased region" description="Basic and acidic residues" evidence="1">
    <location>
        <begin position="522"/>
        <end position="531"/>
    </location>
</feature>
<dbReference type="InterPro" id="IPR056416">
    <property type="entry name" value="DH_2_fung"/>
</dbReference>
<keyword evidence="6" id="KW-1185">Reference proteome</keyword>
<dbReference type="InterPro" id="IPR056223">
    <property type="entry name" value="PH_24"/>
</dbReference>
<feature type="compositionally biased region" description="Acidic residues" evidence="1">
    <location>
        <begin position="72"/>
        <end position="88"/>
    </location>
</feature>
<feature type="compositionally biased region" description="Basic and acidic residues" evidence="1">
    <location>
        <begin position="301"/>
        <end position="326"/>
    </location>
</feature>
<feature type="compositionally biased region" description="Low complexity" evidence="1">
    <location>
        <begin position="103"/>
        <end position="113"/>
    </location>
</feature>
<feature type="domain" description="DBL homology" evidence="2">
    <location>
        <begin position="562"/>
        <end position="752"/>
    </location>
</feature>
<comment type="caution">
    <text evidence="5">The sequence shown here is derived from an EMBL/GenBank/DDBJ whole genome shotgun (WGS) entry which is preliminary data.</text>
</comment>
<feature type="compositionally biased region" description="Basic residues" evidence="1">
    <location>
        <begin position="445"/>
        <end position="454"/>
    </location>
</feature>
<feature type="compositionally biased region" description="Basic and acidic residues" evidence="1">
    <location>
        <begin position="1164"/>
        <end position="1176"/>
    </location>
</feature>
<feature type="compositionally biased region" description="Acidic residues" evidence="1">
    <location>
        <begin position="1213"/>
        <end position="1228"/>
    </location>
</feature>
<feature type="compositionally biased region" description="Basic and acidic residues" evidence="1">
    <location>
        <begin position="334"/>
        <end position="348"/>
    </location>
</feature>
<sequence>MPSPNADNNPMAAKKATAKSGDLAQKLARSKSQEFRDKILGWNQAGGGVAPEQQNKSASGKEEKAVKKAAEPVDEVVVVDEEDDEDATAEMKADGEIMVVPLPSKSPTPAAKAAHARKTSKDIDLERKAWIRRRSKPQVETIPQEHEVDADIKAATTPKKRVVSDGHWRRDRSASKPQSSMPTPEKDSPPKPITIRRSVVNVGLKVPPSVHDFYDDPEPEHVRRRPISSQGHARPRSRDDREGTPDYETSGTKVYIKRRPRSKTTSDDPKKSISEGSSLVSLDHKSASTDITTPSTPPSKEPIKKSATEPREKTSSKSLRADDNAKRSSHQRAKTPEERKRPSPKTEPKPTPLIVPNVPKVFGTRIEGWLASTSDPFSEPALTPQPLAPRKTPRKDDEPMKRSDHKQRSKPSLDRIHTERVDSRSASPRSVGDESEASGASTPTLKRRGARRNAHSPVKDRGRHHSSPQDFVTVTYEDDSPSRQRSRGGHAISEVGSMDTLTQSEMRGTAAEDNGPRRKQSERRGLTKHSDLISVLSMPVTENKGITSARSIRTQRVRSGAANVADVMSEVTTDELKYQRELRTLVDGVIPVLLQSVLSQKDASGRIHTSTGLTKDEPTVTQPIVNMGVALERLKTSHKRIPMHSPQDLVNWAQRTAKIYDDYLSAWRLGFGDIVVTLAPAEGAEKGSDAKAKGEGQGDGERVEVAYLLKRPLVRLKYLARSLKFINLIKPSPLAQEMATRYQGLVQEARNRSNDERARLEDESAAAIDPTRSRDLRSLAPLSGVRIDPTRCVRARDYFDMDLRHSSGQQLTCKIEIIIRDDAPKRGSATDLLFCEVSTTGRWLLFPPVLTSMVSVRTGKQDGELVLMVRGYQARGREWSELMSLRTEDLDTMDEWLDMLPGSPVPPSLVKKSSFDMLKTATMSGALPAAPPTPEPEAKDVEVPIGERAKSSAPIWDGSDINSVMGDDEPVNTPLRRAKAHRHRTSPMSPPPRETREEDEMYAWERKDNRPRPTSMYTASIDERPKTSYTRSTTDFTPSILSRSTTDYTTSSGYTTPKKDYSVWLPSSQANSDDESGSDDEYEPRSRRPALHRQTSSVPSLDLPTINRTRPATATDRRMDSQPLQTPRRRPSHRRTESTPAASMIPEDEPVSAPAKLQKKTPPKNHERSREQDRPNFKSSILPSLTPNFLKKARRSSSPLKHEYEPSTTSESYSDESDYSISGDEESVTSESSADHDQIDEQVSTVGELKTFPNLGGYKPMNQPSPPDTQYSPSDPSLAPSQSASQAPYRTVPEYDDKATTTVASIFAWVDSGLWDSMHPDECCVVVTPGLIEAFDLAQAQAAPGDPDKSPSTRGVKPLIALELTPLVPLRRGTALDISIRSPPTANSLYKPGANVMFRSRNGDECEQLYFLINRARINNPTYIALQNARGPMQQSNWGEAMDRRNQARTSPSWWNLGSRKGSTYRSKGSRRMSTAGTESSIGTMNSAFSALRRFSGSGNRLFNIAKSTITSREGGGTRSTYSDSLSSGAATPMAIDPRLGTPLGLTNMKIRLYLRETASKWRDMGSARMTIVIPPRPDPEAPADPRMTGLEKRIIVNGKTKGETLIDATLGESCFERVARTGIAVSIWEDNVGPNGEVGQAAAVGGVNSARAKVYMVQMKSERETAYTFGLVGKLRY</sequence>
<feature type="region of interest" description="Disordered" evidence="1">
    <location>
        <begin position="1449"/>
        <end position="1480"/>
    </location>
</feature>
<feature type="region of interest" description="Disordered" evidence="1">
    <location>
        <begin position="1250"/>
        <end position="1289"/>
    </location>
</feature>
<dbReference type="Proteomes" id="UP000803884">
    <property type="component" value="Unassembled WGS sequence"/>
</dbReference>
<evidence type="ECO:0000259" key="4">
    <source>
        <dbReference type="Pfam" id="PF24345"/>
    </source>
</evidence>